<dbReference type="PROSITE" id="PS00636">
    <property type="entry name" value="DNAJ_1"/>
    <property type="match status" value="1"/>
</dbReference>
<feature type="binding site" evidence="9">
    <location>
        <position position="162"/>
    </location>
    <ligand>
        <name>Zn(2+)</name>
        <dbReference type="ChEBI" id="CHEBI:29105"/>
        <label>1</label>
    </ligand>
</feature>
<dbReference type="Proteomes" id="UP001500957">
    <property type="component" value="Unassembled WGS sequence"/>
</dbReference>
<keyword evidence="6 9" id="KW-0862">Zinc</keyword>
<evidence type="ECO:0000313" key="13">
    <source>
        <dbReference type="EMBL" id="GAA0634044.1"/>
    </source>
</evidence>
<evidence type="ECO:0000256" key="7">
    <source>
        <dbReference type="ARBA" id="ARBA00023016"/>
    </source>
</evidence>
<dbReference type="CDD" id="cd10747">
    <property type="entry name" value="DnaJ_C"/>
    <property type="match status" value="1"/>
</dbReference>
<comment type="subunit">
    <text evidence="9">Homodimer.</text>
</comment>
<dbReference type="InterPro" id="IPR001623">
    <property type="entry name" value="DnaJ_domain"/>
</dbReference>
<keyword evidence="7 9" id="KW-0346">Stress response</keyword>
<sequence>MTREYLDKDLYAVLGLKKGATQTEIKKAYRKLAKELHPDSNKNNPEAEAKFKEVSEAYSVLGDEAKRKEYDEGRELFAGGGFRNFGGPGRGGAPGGANFDFNFGGGDGGLGDILGGIFNRRGQSAARRGADVETAVTIDFVQAVEGVTVPLRLTSERACPTCAGTGARSGTTPRVCPACEGVGSVSRNLGGFAMSEPCQACRGRGLIVDDPCPSCSGSGRGQSSRTVNTRIPAGVADGQKIKLKGKGAPGERGGPPGDLYISVHVRPHPVFGRKGDNLTLTLPVTFPEAALGAEVKVPTLTGAPVTLRLAPGTANGRTMRVRGRGVPRKDGTRGDLLVTVSVAVPANLNSDARKALQAFAAATAGDDPRADLLATAARTAAATEEEA</sequence>
<dbReference type="PANTHER" id="PTHR43096:SF54">
    <property type="entry name" value="CHAPERONE PROTEIN DNAJ 1"/>
    <property type="match status" value="1"/>
</dbReference>
<feature type="repeat" description="CXXCXGXG motif" evidence="9">
    <location>
        <begin position="198"/>
        <end position="205"/>
    </location>
</feature>
<feature type="repeat" description="CXXCXGXG motif" evidence="9">
    <location>
        <begin position="212"/>
        <end position="219"/>
    </location>
</feature>
<dbReference type="InterPro" id="IPR008971">
    <property type="entry name" value="HSP40/DnaJ_pept-bd"/>
</dbReference>
<dbReference type="InterPro" id="IPR002939">
    <property type="entry name" value="DnaJ_C"/>
</dbReference>
<evidence type="ECO:0000256" key="9">
    <source>
        <dbReference type="HAMAP-Rule" id="MF_01152"/>
    </source>
</evidence>
<evidence type="ECO:0000256" key="2">
    <source>
        <dbReference type="ARBA" id="ARBA00022705"/>
    </source>
</evidence>
<feature type="binding site" evidence="9">
    <location>
        <position position="215"/>
    </location>
    <ligand>
        <name>Zn(2+)</name>
        <dbReference type="ChEBI" id="CHEBI:29105"/>
        <label>1</label>
    </ligand>
</feature>
<gene>
    <name evidence="13" type="primary">dnaJ_2</name>
    <name evidence="9" type="synonym">dnaJ</name>
    <name evidence="13" type="ORF">GCM10009547_42580</name>
</gene>
<dbReference type="InterPro" id="IPR001305">
    <property type="entry name" value="HSP_DnaJ_Cys-rich_dom"/>
</dbReference>
<feature type="domain" description="CR-type" evidence="12">
    <location>
        <begin position="146"/>
        <end position="224"/>
    </location>
</feature>
<accession>A0ABP3SDK8</accession>
<evidence type="ECO:0000256" key="8">
    <source>
        <dbReference type="ARBA" id="ARBA00023186"/>
    </source>
</evidence>
<feature type="zinc finger region" description="CR-type" evidence="10">
    <location>
        <begin position="146"/>
        <end position="224"/>
    </location>
</feature>
<evidence type="ECO:0000256" key="1">
    <source>
        <dbReference type="ARBA" id="ARBA00022490"/>
    </source>
</evidence>
<feature type="repeat" description="CXXCXGXG motif" evidence="9">
    <location>
        <begin position="159"/>
        <end position="166"/>
    </location>
</feature>
<evidence type="ECO:0000259" key="12">
    <source>
        <dbReference type="PROSITE" id="PS51188"/>
    </source>
</evidence>
<dbReference type="Gene3D" id="1.10.287.110">
    <property type="entry name" value="DnaJ domain"/>
    <property type="match status" value="1"/>
</dbReference>
<keyword evidence="3 9" id="KW-0479">Metal-binding</keyword>
<evidence type="ECO:0000313" key="14">
    <source>
        <dbReference type="Proteomes" id="UP001500957"/>
    </source>
</evidence>
<dbReference type="Pfam" id="PF00684">
    <property type="entry name" value="DnaJ_CXXCXGXG"/>
    <property type="match status" value="1"/>
</dbReference>
<feature type="binding site" evidence="9">
    <location>
        <position position="212"/>
    </location>
    <ligand>
        <name>Zn(2+)</name>
        <dbReference type="ChEBI" id="CHEBI:29105"/>
        <label>1</label>
    </ligand>
</feature>
<dbReference type="Pfam" id="PF01556">
    <property type="entry name" value="DnaJ_C"/>
    <property type="match status" value="1"/>
</dbReference>
<dbReference type="Gene3D" id="2.60.260.20">
    <property type="entry name" value="Urease metallochaperone UreE, N-terminal domain"/>
    <property type="match status" value="2"/>
</dbReference>
<feature type="binding site" evidence="9">
    <location>
        <position position="198"/>
    </location>
    <ligand>
        <name>Zn(2+)</name>
        <dbReference type="ChEBI" id="CHEBI:29105"/>
        <label>2</label>
    </ligand>
</feature>
<dbReference type="SUPFAM" id="SSF57938">
    <property type="entry name" value="DnaJ/Hsp40 cysteine-rich domain"/>
    <property type="match status" value="1"/>
</dbReference>
<dbReference type="Pfam" id="PF00226">
    <property type="entry name" value="DnaJ"/>
    <property type="match status" value="1"/>
</dbReference>
<organism evidence="13 14">
    <name type="scientific">Sporichthya brevicatena</name>
    <dbReference type="NCBI Taxonomy" id="171442"/>
    <lineage>
        <taxon>Bacteria</taxon>
        <taxon>Bacillati</taxon>
        <taxon>Actinomycetota</taxon>
        <taxon>Actinomycetes</taxon>
        <taxon>Sporichthyales</taxon>
        <taxon>Sporichthyaceae</taxon>
        <taxon>Sporichthya</taxon>
    </lineage>
</organism>
<dbReference type="PANTHER" id="PTHR43096">
    <property type="entry name" value="DNAJ HOMOLOG 1, MITOCHONDRIAL-RELATED"/>
    <property type="match status" value="1"/>
</dbReference>
<evidence type="ECO:0000256" key="3">
    <source>
        <dbReference type="ARBA" id="ARBA00022723"/>
    </source>
</evidence>
<feature type="binding site" evidence="9">
    <location>
        <position position="159"/>
    </location>
    <ligand>
        <name>Zn(2+)</name>
        <dbReference type="ChEBI" id="CHEBI:29105"/>
        <label>1</label>
    </ligand>
</feature>
<comment type="caution">
    <text evidence="13">The sequence shown here is derived from an EMBL/GenBank/DDBJ whole genome shotgun (WGS) entry which is preliminary data.</text>
</comment>
<comment type="similarity">
    <text evidence="9">Belongs to the DnaJ family.</text>
</comment>
<evidence type="ECO:0000256" key="6">
    <source>
        <dbReference type="ARBA" id="ARBA00022833"/>
    </source>
</evidence>
<feature type="binding site" evidence="9">
    <location>
        <position position="179"/>
    </location>
    <ligand>
        <name>Zn(2+)</name>
        <dbReference type="ChEBI" id="CHEBI:29105"/>
        <label>2</label>
    </ligand>
</feature>
<dbReference type="InterPro" id="IPR012724">
    <property type="entry name" value="DnaJ"/>
</dbReference>
<dbReference type="EMBL" id="BAAAHE010000045">
    <property type="protein sequence ID" value="GAA0634044.1"/>
    <property type="molecule type" value="Genomic_DNA"/>
</dbReference>
<dbReference type="NCBIfam" id="TIGR02349">
    <property type="entry name" value="DnaJ_bact"/>
    <property type="match status" value="1"/>
</dbReference>
<dbReference type="InterPro" id="IPR036410">
    <property type="entry name" value="HSP_DnaJ_Cys-rich_dom_sf"/>
</dbReference>
<evidence type="ECO:0000259" key="11">
    <source>
        <dbReference type="PROSITE" id="PS50076"/>
    </source>
</evidence>
<evidence type="ECO:0000256" key="5">
    <source>
        <dbReference type="ARBA" id="ARBA00022771"/>
    </source>
</evidence>
<comment type="subcellular location">
    <subcellularLocation>
        <location evidence="9">Cytoplasm</location>
    </subcellularLocation>
</comment>
<keyword evidence="2 9" id="KW-0235">DNA replication</keyword>
<comment type="cofactor">
    <cofactor evidence="9">
        <name>Zn(2+)</name>
        <dbReference type="ChEBI" id="CHEBI:29105"/>
    </cofactor>
    <text evidence="9">Binds 2 Zn(2+) ions per monomer.</text>
</comment>
<comment type="domain">
    <text evidence="9">The J domain is necessary and sufficient to stimulate DnaK ATPase activity. Zinc center 1 plays an important role in the autonomous, DnaK-independent chaperone activity of DnaJ. Zinc center 2 is essential for interaction with DnaK and for DnaJ activity.</text>
</comment>
<dbReference type="CDD" id="cd10719">
    <property type="entry name" value="DnaJ_zf"/>
    <property type="match status" value="1"/>
</dbReference>
<keyword evidence="14" id="KW-1185">Reference proteome</keyword>
<dbReference type="RefSeq" id="WP_344608579.1">
    <property type="nucleotide sequence ID" value="NZ_BAAAHE010000045.1"/>
</dbReference>
<comment type="function">
    <text evidence="9">Participates actively in the response to hyperosmotic and heat shock by preventing the aggregation of stress-denatured proteins and by disaggregating proteins, also in an autonomous, DnaK-independent fashion. Unfolded proteins bind initially to DnaJ; upon interaction with the DnaJ-bound protein, DnaK hydrolyzes its bound ATP, resulting in the formation of a stable complex. GrpE releases ADP from DnaK; ATP binding to DnaK triggers the release of the substrate protein, thus completing the reaction cycle. Several rounds of ATP-dependent interactions between DnaJ, DnaK and GrpE are required for fully efficient folding. Also involved, together with DnaK and GrpE, in the DNA replication of plasmids through activation of initiation proteins.</text>
</comment>
<dbReference type="SUPFAM" id="SSF49493">
    <property type="entry name" value="HSP40/DnaJ peptide-binding domain"/>
    <property type="match status" value="2"/>
</dbReference>
<protein>
    <recommendedName>
        <fullName evidence="9">Chaperone protein DnaJ</fullName>
    </recommendedName>
</protein>
<dbReference type="NCBIfam" id="NF008035">
    <property type="entry name" value="PRK10767.1"/>
    <property type="match status" value="1"/>
</dbReference>
<dbReference type="SUPFAM" id="SSF46565">
    <property type="entry name" value="Chaperone J-domain"/>
    <property type="match status" value="1"/>
</dbReference>
<feature type="domain" description="J" evidence="11">
    <location>
        <begin position="9"/>
        <end position="74"/>
    </location>
</feature>
<dbReference type="HAMAP" id="MF_01152">
    <property type="entry name" value="DnaJ"/>
    <property type="match status" value="1"/>
</dbReference>
<dbReference type="Gene3D" id="2.10.230.10">
    <property type="entry name" value="Heat shock protein DnaJ, cysteine-rich domain"/>
    <property type="match status" value="1"/>
</dbReference>
<keyword evidence="4 9" id="KW-0677">Repeat</keyword>
<name>A0ABP3SDK8_9ACTN</name>
<feature type="binding site" evidence="9">
    <location>
        <position position="176"/>
    </location>
    <ligand>
        <name>Zn(2+)</name>
        <dbReference type="ChEBI" id="CHEBI:29105"/>
        <label>2</label>
    </ligand>
</feature>
<keyword evidence="5 9" id="KW-0863">Zinc-finger</keyword>
<reference evidence="14" key="1">
    <citation type="journal article" date="2019" name="Int. J. Syst. Evol. Microbiol.">
        <title>The Global Catalogue of Microorganisms (GCM) 10K type strain sequencing project: providing services to taxonomists for standard genome sequencing and annotation.</title>
        <authorList>
            <consortium name="The Broad Institute Genomics Platform"/>
            <consortium name="The Broad Institute Genome Sequencing Center for Infectious Disease"/>
            <person name="Wu L."/>
            <person name="Ma J."/>
        </authorList>
    </citation>
    <scope>NUCLEOTIDE SEQUENCE [LARGE SCALE GENOMIC DNA]</scope>
    <source>
        <strain evidence="14">JCM 10671</strain>
    </source>
</reference>
<evidence type="ECO:0000256" key="4">
    <source>
        <dbReference type="ARBA" id="ARBA00022737"/>
    </source>
</evidence>
<dbReference type="CDD" id="cd06257">
    <property type="entry name" value="DnaJ"/>
    <property type="match status" value="1"/>
</dbReference>
<dbReference type="PROSITE" id="PS51188">
    <property type="entry name" value="ZF_CR"/>
    <property type="match status" value="1"/>
</dbReference>
<keyword evidence="1 9" id="KW-0963">Cytoplasm</keyword>
<feature type="binding site" evidence="9">
    <location>
        <position position="201"/>
    </location>
    <ligand>
        <name>Zn(2+)</name>
        <dbReference type="ChEBI" id="CHEBI:29105"/>
        <label>2</label>
    </ligand>
</feature>
<feature type="repeat" description="CXXCXGXG motif" evidence="9">
    <location>
        <begin position="176"/>
        <end position="183"/>
    </location>
</feature>
<dbReference type="SMART" id="SM00271">
    <property type="entry name" value="DnaJ"/>
    <property type="match status" value="1"/>
</dbReference>
<dbReference type="InterPro" id="IPR018253">
    <property type="entry name" value="DnaJ_domain_CS"/>
</dbReference>
<evidence type="ECO:0000256" key="10">
    <source>
        <dbReference type="PROSITE-ProRule" id="PRU00546"/>
    </source>
</evidence>
<proteinExistence type="inferred from homology"/>
<dbReference type="InterPro" id="IPR036869">
    <property type="entry name" value="J_dom_sf"/>
</dbReference>
<dbReference type="PROSITE" id="PS50076">
    <property type="entry name" value="DNAJ_2"/>
    <property type="match status" value="1"/>
</dbReference>
<keyword evidence="8 9" id="KW-0143">Chaperone</keyword>
<dbReference type="PRINTS" id="PR00625">
    <property type="entry name" value="JDOMAIN"/>
</dbReference>